<dbReference type="InterPro" id="IPR001087">
    <property type="entry name" value="GDSL"/>
</dbReference>
<keyword evidence="3" id="KW-0378">Hydrolase</keyword>
<evidence type="ECO:0000256" key="3">
    <source>
        <dbReference type="ARBA" id="ARBA00022801"/>
    </source>
</evidence>
<evidence type="ECO:0000256" key="2">
    <source>
        <dbReference type="ARBA" id="ARBA00022729"/>
    </source>
</evidence>
<organism evidence="6 7">
    <name type="scientific">Phoenix dactylifera</name>
    <name type="common">Date palm</name>
    <dbReference type="NCBI Taxonomy" id="42345"/>
    <lineage>
        <taxon>Eukaryota</taxon>
        <taxon>Viridiplantae</taxon>
        <taxon>Streptophyta</taxon>
        <taxon>Embryophyta</taxon>
        <taxon>Tracheophyta</taxon>
        <taxon>Spermatophyta</taxon>
        <taxon>Magnoliopsida</taxon>
        <taxon>Liliopsida</taxon>
        <taxon>Arecaceae</taxon>
        <taxon>Coryphoideae</taxon>
        <taxon>Phoeniceae</taxon>
        <taxon>Phoenix</taxon>
    </lineage>
</organism>
<evidence type="ECO:0000256" key="5">
    <source>
        <dbReference type="SAM" id="SignalP"/>
    </source>
</evidence>
<dbReference type="SUPFAM" id="SSF52266">
    <property type="entry name" value="SGNH hydrolase"/>
    <property type="match status" value="1"/>
</dbReference>
<dbReference type="PANTHER" id="PTHR22835:SF663">
    <property type="entry name" value="LIPASE-LIKE"/>
    <property type="match status" value="1"/>
</dbReference>
<name>A0A8B7BIL9_PHODC</name>
<dbReference type="Gene3D" id="3.40.50.1110">
    <property type="entry name" value="SGNH hydrolase"/>
    <property type="match status" value="1"/>
</dbReference>
<comment type="similarity">
    <text evidence="1">Belongs to the 'GDSL' lipolytic enzyme family.</text>
</comment>
<dbReference type="GeneID" id="103697606"/>
<sequence>MASSSTSSLLFPPPHLLALLLILYANPAVSCFNSIFSFGDSLADTGNFLSYAGANASNVGRLPYGETYFHRPTGRFSDGRITLDFIAQRLGLPLLPPYLAGPGEHDFGQGANFAVGGATALANDFFRAKGLNVTWTEYSLGIQIEWFKQLLPSLCSLDSGCHDFLNNTLFLMGEIGGNDYNDPFIQGRTVEEVTTYVPIVISAISSSIKVLIDLGAKTLVVPGNFPIGCVPLYLALFQNSSKGDYDPQTGCINWLNKFSEYHNHLLMDELNKLRQLHPDATIIYANYYEALLSMVRSPGQYGIEVTEAACCGPSGPVNVTSPVLCGDPAATVCSDPSKYISWDGVHLTEAAYGNIARGLLEGPYATPPIARACSRR</sequence>
<keyword evidence="2 5" id="KW-0732">Signal</keyword>
<accession>A0A8B7BIL9</accession>
<keyword evidence="4" id="KW-0325">Glycoprotein</keyword>
<evidence type="ECO:0000256" key="4">
    <source>
        <dbReference type="ARBA" id="ARBA00023180"/>
    </source>
</evidence>
<dbReference type="CDD" id="cd01837">
    <property type="entry name" value="SGNH_plant_lipase_like"/>
    <property type="match status" value="1"/>
</dbReference>
<proteinExistence type="inferred from homology"/>
<dbReference type="KEGG" id="pda:103697606"/>
<evidence type="ECO:0000313" key="6">
    <source>
        <dbReference type="Proteomes" id="UP000228380"/>
    </source>
</evidence>
<feature type="signal peptide" evidence="5">
    <location>
        <begin position="1"/>
        <end position="31"/>
    </location>
</feature>
<keyword evidence="6" id="KW-1185">Reference proteome</keyword>
<gene>
    <name evidence="7" type="primary">LOC103697606</name>
</gene>
<dbReference type="Pfam" id="PF00657">
    <property type="entry name" value="Lipase_GDSL"/>
    <property type="match status" value="1"/>
</dbReference>
<dbReference type="RefSeq" id="XP_008777733.2">
    <property type="nucleotide sequence ID" value="XM_008779511.4"/>
</dbReference>
<evidence type="ECO:0000313" key="7">
    <source>
        <dbReference type="RefSeq" id="XP_008777733.2"/>
    </source>
</evidence>
<dbReference type="Proteomes" id="UP000228380">
    <property type="component" value="Unplaced"/>
</dbReference>
<dbReference type="PANTHER" id="PTHR22835">
    <property type="entry name" value="ZINC FINGER FYVE DOMAIN CONTAINING PROTEIN"/>
    <property type="match status" value="1"/>
</dbReference>
<dbReference type="GO" id="GO:0016788">
    <property type="term" value="F:hydrolase activity, acting on ester bonds"/>
    <property type="evidence" value="ECO:0007669"/>
    <property type="project" value="InterPro"/>
</dbReference>
<protein>
    <submittedName>
        <fullName evidence="7">GDSL esterase/lipase At1g28600-like</fullName>
    </submittedName>
</protein>
<dbReference type="InterPro" id="IPR036514">
    <property type="entry name" value="SGNH_hydro_sf"/>
</dbReference>
<dbReference type="AlphaFoldDB" id="A0A8B7BIL9"/>
<reference evidence="7" key="1">
    <citation type="submission" date="2025-08" db="UniProtKB">
        <authorList>
            <consortium name="RefSeq"/>
        </authorList>
    </citation>
    <scope>IDENTIFICATION</scope>
    <source>
        <tissue evidence="7">Young leaves</tissue>
    </source>
</reference>
<evidence type="ECO:0000256" key="1">
    <source>
        <dbReference type="ARBA" id="ARBA00008668"/>
    </source>
</evidence>
<dbReference type="OrthoDB" id="1600564at2759"/>
<dbReference type="InterPro" id="IPR035669">
    <property type="entry name" value="SGNH_plant_lipase-like"/>
</dbReference>
<feature type="chain" id="PRO_5034026208" evidence="5">
    <location>
        <begin position="32"/>
        <end position="376"/>
    </location>
</feature>